<name>A0ABW1EFF8_9BACT</name>
<evidence type="ECO:0000313" key="3">
    <source>
        <dbReference type="EMBL" id="MFC5862740.1"/>
    </source>
</evidence>
<organism evidence="3 4">
    <name type="scientific">Acidicapsa dinghuensis</name>
    <dbReference type="NCBI Taxonomy" id="2218256"/>
    <lineage>
        <taxon>Bacteria</taxon>
        <taxon>Pseudomonadati</taxon>
        <taxon>Acidobacteriota</taxon>
        <taxon>Terriglobia</taxon>
        <taxon>Terriglobales</taxon>
        <taxon>Acidobacteriaceae</taxon>
        <taxon>Acidicapsa</taxon>
    </lineage>
</organism>
<dbReference type="InterPro" id="IPR024775">
    <property type="entry name" value="DinB-like"/>
</dbReference>
<dbReference type="EMBL" id="JBHSPH010000002">
    <property type="protein sequence ID" value="MFC5862740.1"/>
    <property type="molecule type" value="Genomic_DNA"/>
</dbReference>
<dbReference type="InterPro" id="IPR034660">
    <property type="entry name" value="DinB/YfiT-like"/>
</dbReference>
<feature type="signal peptide" evidence="1">
    <location>
        <begin position="1"/>
        <end position="18"/>
    </location>
</feature>
<keyword evidence="4" id="KW-1185">Reference proteome</keyword>
<proteinExistence type="predicted"/>
<dbReference type="Pfam" id="PF12867">
    <property type="entry name" value="DinB_2"/>
    <property type="match status" value="1"/>
</dbReference>
<feature type="domain" description="DinB-like" evidence="2">
    <location>
        <begin position="32"/>
        <end position="161"/>
    </location>
</feature>
<feature type="chain" id="PRO_5045850145" evidence="1">
    <location>
        <begin position="19"/>
        <end position="177"/>
    </location>
</feature>
<protein>
    <submittedName>
        <fullName evidence="3">DinB family protein</fullName>
    </submittedName>
</protein>
<accession>A0ABW1EFF8</accession>
<comment type="caution">
    <text evidence="3">The sequence shown here is derived from an EMBL/GenBank/DDBJ whole genome shotgun (WGS) entry which is preliminary data.</text>
</comment>
<dbReference type="SUPFAM" id="SSF109854">
    <property type="entry name" value="DinB/YfiT-like putative metalloenzymes"/>
    <property type="match status" value="1"/>
</dbReference>
<reference evidence="4" key="1">
    <citation type="journal article" date="2019" name="Int. J. Syst. Evol. Microbiol.">
        <title>The Global Catalogue of Microorganisms (GCM) 10K type strain sequencing project: providing services to taxonomists for standard genome sequencing and annotation.</title>
        <authorList>
            <consortium name="The Broad Institute Genomics Platform"/>
            <consortium name="The Broad Institute Genome Sequencing Center for Infectious Disease"/>
            <person name="Wu L."/>
            <person name="Ma J."/>
        </authorList>
    </citation>
    <scope>NUCLEOTIDE SEQUENCE [LARGE SCALE GENOMIC DNA]</scope>
    <source>
        <strain evidence="4">JCM 4087</strain>
    </source>
</reference>
<dbReference type="RefSeq" id="WP_263336544.1">
    <property type="nucleotide sequence ID" value="NZ_JAGSYH010000003.1"/>
</dbReference>
<gene>
    <name evidence="3" type="ORF">ACFPT7_10600</name>
</gene>
<keyword evidence="1" id="KW-0732">Signal</keyword>
<evidence type="ECO:0000313" key="4">
    <source>
        <dbReference type="Proteomes" id="UP001596091"/>
    </source>
</evidence>
<dbReference type="Proteomes" id="UP001596091">
    <property type="component" value="Unassembled WGS sequence"/>
</dbReference>
<dbReference type="Gene3D" id="1.20.120.450">
    <property type="entry name" value="dinb family like domain"/>
    <property type="match status" value="1"/>
</dbReference>
<sequence>MKKLFALMLLTVALPCFSQTTDKDVLLKHWKTSGDLTIAVANAMPSEGYSFRPVPAEMSFGELMVHIAAADRNACANASGLTAPALPAKVGDWTKDLVKADVDKETAVQFLQDTFAFCQKAITEMPASNMATVVGPANRHLMGSEWLWSYFTHTAHHRGQAEVYLRLKGITPPTYAF</sequence>
<evidence type="ECO:0000259" key="2">
    <source>
        <dbReference type="Pfam" id="PF12867"/>
    </source>
</evidence>
<evidence type="ECO:0000256" key="1">
    <source>
        <dbReference type="SAM" id="SignalP"/>
    </source>
</evidence>